<dbReference type="EMBL" id="CAEZTP010000019">
    <property type="protein sequence ID" value="CAB4568174.1"/>
    <property type="molecule type" value="Genomic_DNA"/>
</dbReference>
<sequence length="44" mass="4732">MASFVALEYGSIPMANPLTRLSRNEQLVNKNKTPSAVLADGVLD</sequence>
<name>A0A6J6DYB7_9ZZZZ</name>
<evidence type="ECO:0000313" key="1">
    <source>
        <dbReference type="EMBL" id="CAB4568174.1"/>
    </source>
</evidence>
<gene>
    <name evidence="1" type="ORF">UFOPK1698_00356</name>
</gene>
<protein>
    <submittedName>
        <fullName evidence="1">Unannotated protein</fullName>
    </submittedName>
</protein>
<proteinExistence type="predicted"/>
<reference evidence="1" key="1">
    <citation type="submission" date="2020-05" db="EMBL/GenBank/DDBJ databases">
        <authorList>
            <person name="Chiriac C."/>
            <person name="Salcher M."/>
            <person name="Ghai R."/>
            <person name="Kavagutti S V."/>
        </authorList>
    </citation>
    <scope>NUCLEOTIDE SEQUENCE</scope>
</reference>
<dbReference type="AlphaFoldDB" id="A0A6J6DYB7"/>
<accession>A0A6J6DYB7</accession>
<organism evidence="1">
    <name type="scientific">freshwater metagenome</name>
    <dbReference type="NCBI Taxonomy" id="449393"/>
    <lineage>
        <taxon>unclassified sequences</taxon>
        <taxon>metagenomes</taxon>
        <taxon>ecological metagenomes</taxon>
    </lineage>
</organism>